<evidence type="ECO:0000256" key="3">
    <source>
        <dbReference type="ARBA" id="ARBA00022679"/>
    </source>
</evidence>
<dbReference type="GO" id="GO:0008483">
    <property type="term" value="F:transaminase activity"/>
    <property type="evidence" value="ECO:0007669"/>
    <property type="project" value="UniProtKB-KW"/>
</dbReference>
<dbReference type="PANTHER" id="PTHR42778:SF1">
    <property type="entry name" value="2-AMINOETHYLPHOSPHONATE--PYRUVATE TRANSAMINASE"/>
    <property type="match status" value="1"/>
</dbReference>
<name>A0AAN8XEV5_HALRR</name>
<keyword evidence="4" id="KW-0663">Pyridoxal phosphate</keyword>
<comment type="caution">
    <text evidence="5">The sequence shown here is derived from an EMBL/GenBank/DDBJ whole genome shotgun (WGS) entry which is preliminary data.</text>
</comment>
<evidence type="ECO:0000256" key="1">
    <source>
        <dbReference type="ARBA" id="ARBA00001933"/>
    </source>
</evidence>
<dbReference type="EMBL" id="JAXCGZ010003831">
    <property type="protein sequence ID" value="KAK7083007.1"/>
    <property type="molecule type" value="Genomic_DNA"/>
</dbReference>
<keyword evidence="3" id="KW-0808">Transferase</keyword>
<comment type="cofactor">
    <cofactor evidence="1">
        <name>pyridoxal 5'-phosphate</name>
        <dbReference type="ChEBI" id="CHEBI:597326"/>
    </cofactor>
</comment>
<evidence type="ECO:0000256" key="4">
    <source>
        <dbReference type="ARBA" id="ARBA00022898"/>
    </source>
</evidence>
<evidence type="ECO:0008006" key="7">
    <source>
        <dbReference type="Google" id="ProtNLM"/>
    </source>
</evidence>
<reference evidence="5 6" key="1">
    <citation type="submission" date="2023-11" db="EMBL/GenBank/DDBJ databases">
        <title>Halocaridina rubra genome assembly.</title>
        <authorList>
            <person name="Smith C."/>
        </authorList>
    </citation>
    <scope>NUCLEOTIDE SEQUENCE [LARGE SCALE GENOMIC DNA]</scope>
    <source>
        <strain evidence="5">EP-1</strain>
        <tissue evidence="5">Whole</tissue>
    </source>
</reference>
<evidence type="ECO:0000256" key="2">
    <source>
        <dbReference type="ARBA" id="ARBA00022576"/>
    </source>
</evidence>
<accession>A0AAN8XEV5</accession>
<evidence type="ECO:0000313" key="6">
    <source>
        <dbReference type="Proteomes" id="UP001381693"/>
    </source>
</evidence>
<dbReference type="AlphaFoldDB" id="A0AAN8XEV5"/>
<gene>
    <name evidence="5" type="ORF">SK128_005786</name>
</gene>
<dbReference type="InterPro" id="IPR015422">
    <property type="entry name" value="PyrdxlP-dep_Trfase_small"/>
</dbReference>
<dbReference type="SUPFAM" id="SSF53383">
    <property type="entry name" value="PLP-dependent transferases"/>
    <property type="match status" value="1"/>
</dbReference>
<evidence type="ECO:0000313" key="5">
    <source>
        <dbReference type="EMBL" id="KAK7083007.1"/>
    </source>
</evidence>
<keyword evidence="6" id="KW-1185">Reference proteome</keyword>
<keyword evidence="2" id="KW-0032">Aminotransferase</keyword>
<dbReference type="InterPro" id="IPR015424">
    <property type="entry name" value="PyrdxlP-dep_Trfase"/>
</dbReference>
<protein>
    <recommendedName>
        <fullName evidence="7">2-aminoethylphosphonate--pyruvate transaminase</fullName>
    </recommendedName>
</protein>
<dbReference type="Gene3D" id="3.90.1150.10">
    <property type="entry name" value="Aspartate Aminotransferase, domain 1"/>
    <property type="match status" value="1"/>
</dbReference>
<proteinExistence type="predicted"/>
<dbReference type="PANTHER" id="PTHR42778">
    <property type="entry name" value="2-AMINOETHYLPHOSPHONATE--PYRUVATE TRANSAMINASE"/>
    <property type="match status" value="1"/>
</dbReference>
<dbReference type="Proteomes" id="UP001381693">
    <property type="component" value="Unassembled WGS sequence"/>
</dbReference>
<sequence length="158" mass="18231">MTGNSRVYSLDLVDQYLNLEATGQFRFTPPTHTMLAFQQALNEFQKEGGVRGRAKRYQTNHKVLKRGMVAMGFKELVDDSHQGYIITSFFFPQNPKFSFDTFYMKLSDRGQVIYPGKVTQAECFRIGNIGHLFPADMEKLLQCIKEVLEDMEIYVPLN</sequence>
<organism evidence="5 6">
    <name type="scientific">Halocaridina rubra</name>
    <name type="common">Hawaiian red shrimp</name>
    <dbReference type="NCBI Taxonomy" id="373956"/>
    <lineage>
        <taxon>Eukaryota</taxon>
        <taxon>Metazoa</taxon>
        <taxon>Ecdysozoa</taxon>
        <taxon>Arthropoda</taxon>
        <taxon>Crustacea</taxon>
        <taxon>Multicrustacea</taxon>
        <taxon>Malacostraca</taxon>
        <taxon>Eumalacostraca</taxon>
        <taxon>Eucarida</taxon>
        <taxon>Decapoda</taxon>
        <taxon>Pleocyemata</taxon>
        <taxon>Caridea</taxon>
        <taxon>Atyoidea</taxon>
        <taxon>Atyidae</taxon>
        <taxon>Halocaridina</taxon>
    </lineage>
</organism>